<keyword evidence="1" id="KW-0472">Membrane</keyword>
<keyword evidence="1" id="KW-1133">Transmembrane helix</keyword>
<sequence length="305" mass="33068">MKKWIWSVLIGATLGFLLATPAQGLLAARKGLDLWLHTLVPTLLPFLILSGFLIHSGLVEQLSVLLSPILGRLFSISPSGCFAVLSGFLCGYPVGAKVIGDLSRNNRIHPEEARYLLGFVNNASPAFVLTFLLAEQLGDPSFRLPALLILYGTPVLYALLTKKTYLKRRAAHPYESKEKASQVQLNFGLLDACIYDAANTLLKIGGYVILFSVLAKMMENLRFLPSAIRLLLTGMLELTNGIPGIMDVFQGKTAFKLLIPLTAFGGFSALAQTASVLKGTNLSLRCYCFAKAVITLLAAAAVLFY</sequence>
<dbReference type="Pfam" id="PF07670">
    <property type="entry name" value="Gate"/>
    <property type="match status" value="1"/>
</dbReference>
<feature type="transmembrane region" description="Helical" evidence="1">
    <location>
        <begin position="284"/>
        <end position="304"/>
    </location>
</feature>
<dbReference type="Proteomes" id="UP000886886">
    <property type="component" value="Unassembled WGS sequence"/>
</dbReference>
<dbReference type="InterPro" id="IPR011642">
    <property type="entry name" value="Gate_dom"/>
</dbReference>
<proteinExistence type="predicted"/>
<protein>
    <recommendedName>
        <fullName evidence="2">Nucleoside transporter/FeoB GTPase Gate domain-containing protein</fullName>
    </recommendedName>
</protein>
<evidence type="ECO:0000259" key="2">
    <source>
        <dbReference type="Pfam" id="PF07670"/>
    </source>
</evidence>
<comment type="caution">
    <text evidence="3">The sequence shown here is derived from an EMBL/GenBank/DDBJ whole genome shotgun (WGS) entry which is preliminary data.</text>
</comment>
<dbReference type="EMBL" id="DVFT01000077">
    <property type="protein sequence ID" value="HIQ95914.1"/>
    <property type="molecule type" value="Genomic_DNA"/>
</dbReference>
<evidence type="ECO:0000256" key="1">
    <source>
        <dbReference type="SAM" id="Phobius"/>
    </source>
</evidence>
<evidence type="ECO:0000313" key="4">
    <source>
        <dbReference type="Proteomes" id="UP000886886"/>
    </source>
</evidence>
<gene>
    <name evidence="3" type="ORF">IAB26_05060</name>
</gene>
<feature type="transmembrane region" description="Helical" evidence="1">
    <location>
        <begin position="141"/>
        <end position="160"/>
    </location>
</feature>
<accession>A0A9D1D1N2</accession>
<organism evidence="3 4">
    <name type="scientific">Candidatus Limivivens merdigallinarum</name>
    <dbReference type="NCBI Taxonomy" id="2840859"/>
    <lineage>
        <taxon>Bacteria</taxon>
        <taxon>Bacillati</taxon>
        <taxon>Bacillota</taxon>
        <taxon>Clostridia</taxon>
        <taxon>Lachnospirales</taxon>
        <taxon>Lachnospiraceae</taxon>
        <taxon>Lachnospiraceae incertae sedis</taxon>
        <taxon>Candidatus Limivivens</taxon>
    </lineage>
</organism>
<keyword evidence="1" id="KW-0812">Transmembrane</keyword>
<reference evidence="3" key="2">
    <citation type="journal article" date="2021" name="PeerJ">
        <title>Extensive microbial diversity within the chicken gut microbiome revealed by metagenomics and culture.</title>
        <authorList>
            <person name="Gilroy R."/>
            <person name="Ravi A."/>
            <person name="Getino M."/>
            <person name="Pursley I."/>
            <person name="Horton D.L."/>
            <person name="Alikhan N.F."/>
            <person name="Baker D."/>
            <person name="Gharbi K."/>
            <person name="Hall N."/>
            <person name="Watson M."/>
            <person name="Adriaenssens E.M."/>
            <person name="Foster-Nyarko E."/>
            <person name="Jarju S."/>
            <person name="Secka A."/>
            <person name="Antonio M."/>
            <person name="Oren A."/>
            <person name="Chaudhuri R.R."/>
            <person name="La Ragione R."/>
            <person name="Hildebrand F."/>
            <person name="Pallen M.J."/>
        </authorList>
    </citation>
    <scope>NUCLEOTIDE SEQUENCE</scope>
    <source>
        <strain evidence="3">ChiSjej3B21-11622</strain>
    </source>
</reference>
<name>A0A9D1D1N2_9FIRM</name>
<dbReference type="AlphaFoldDB" id="A0A9D1D1N2"/>
<evidence type="ECO:0000313" key="3">
    <source>
        <dbReference type="EMBL" id="HIQ95914.1"/>
    </source>
</evidence>
<feature type="domain" description="Nucleoside transporter/FeoB GTPase Gate" evidence="2">
    <location>
        <begin position="38"/>
        <end position="108"/>
    </location>
</feature>
<feature type="transmembrane region" description="Helical" evidence="1">
    <location>
        <begin position="115"/>
        <end position="134"/>
    </location>
</feature>
<reference evidence="3" key="1">
    <citation type="submission" date="2020-10" db="EMBL/GenBank/DDBJ databases">
        <authorList>
            <person name="Gilroy R."/>
        </authorList>
    </citation>
    <scope>NUCLEOTIDE SEQUENCE</scope>
    <source>
        <strain evidence="3">ChiSjej3B21-11622</strain>
    </source>
</reference>
<feature type="transmembrane region" description="Helical" evidence="1">
    <location>
        <begin position="73"/>
        <end position="95"/>
    </location>
</feature>